<dbReference type="Pfam" id="PF05653">
    <property type="entry name" value="Mg_trans_NIPA"/>
    <property type="match status" value="1"/>
</dbReference>
<dbReference type="RefSeq" id="XP_001729517.1">
    <property type="nucleotide sequence ID" value="XM_001729465.1"/>
</dbReference>
<feature type="transmembrane region" description="Helical" evidence="5">
    <location>
        <begin position="12"/>
        <end position="30"/>
    </location>
</feature>
<feature type="transmembrane region" description="Helical" evidence="5">
    <location>
        <begin position="275"/>
        <end position="294"/>
    </location>
</feature>
<evidence type="ECO:0000256" key="3">
    <source>
        <dbReference type="ARBA" id="ARBA00022989"/>
    </source>
</evidence>
<feature type="transmembrane region" description="Helical" evidence="5">
    <location>
        <begin position="109"/>
        <end position="129"/>
    </location>
</feature>
<dbReference type="AlphaFoldDB" id="A8Q9S6"/>
<dbReference type="SUPFAM" id="SSF103481">
    <property type="entry name" value="Multidrug resistance efflux transporter EmrE"/>
    <property type="match status" value="1"/>
</dbReference>
<evidence type="ECO:0000256" key="5">
    <source>
        <dbReference type="SAM" id="Phobius"/>
    </source>
</evidence>
<name>A8Q9S6_MALGO</name>
<comment type="subcellular location">
    <subcellularLocation>
        <location evidence="1">Membrane</location>
        <topology evidence="1">Multi-pass membrane protein</topology>
    </subcellularLocation>
</comment>
<accession>A8Q9S6</accession>
<dbReference type="GO" id="GO:0015095">
    <property type="term" value="F:magnesium ion transmembrane transporter activity"/>
    <property type="evidence" value="ECO:0007669"/>
    <property type="project" value="InterPro"/>
</dbReference>
<feature type="transmembrane region" description="Helical" evidence="5">
    <location>
        <begin position="81"/>
        <end position="102"/>
    </location>
</feature>
<dbReference type="PANTHER" id="PTHR12570:SF85">
    <property type="entry name" value="DUF803 DOMAIN MEMBRANE PROTEIN (AFU_ORTHOLOGUE AFUA_1G15880)"/>
    <property type="match status" value="1"/>
</dbReference>
<dbReference type="GO" id="GO:0016020">
    <property type="term" value="C:membrane"/>
    <property type="evidence" value="ECO:0007669"/>
    <property type="project" value="UniProtKB-SubCell"/>
</dbReference>
<keyword evidence="3 5" id="KW-1133">Transmembrane helix</keyword>
<feature type="transmembrane region" description="Helical" evidence="5">
    <location>
        <begin position="51"/>
        <end position="75"/>
    </location>
</feature>
<reference evidence="6 7" key="1">
    <citation type="journal article" date="2007" name="Proc. Natl. Acad. Sci. U.S.A.">
        <title>Dandruff-associated Malassezia genomes reveal convergent and divergent virulence traits shared with plant and human fungal pathogens.</title>
        <authorList>
            <person name="Xu J."/>
            <person name="Saunders C.W."/>
            <person name="Hu P."/>
            <person name="Grant R.A."/>
            <person name="Boekhout T."/>
            <person name="Kuramae E.E."/>
            <person name="Kronstad J.W."/>
            <person name="Deangelis Y.M."/>
            <person name="Reeder N.L."/>
            <person name="Johnstone K.R."/>
            <person name="Leland M."/>
            <person name="Fieno A.M."/>
            <person name="Begley W.M."/>
            <person name="Sun Y."/>
            <person name="Lacey M.P."/>
            <person name="Chaudhary T."/>
            <person name="Keough T."/>
            <person name="Chu L."/>
            <person name="Sears R."/>
            <person name="Yuan B."/>
            <person name="Dawson T.L.Jr."/>
        </authorList>
    </citation>
    <scope>NUCLEOTIDE SEQUENCE [LARGE SCALE GENOMIC DNA]</scope>
    <source>
        <strain evidence="7">ATCC MYA-4612 / CBS 7966</strain>
    </source>
</reference>
<dbReference type="Proteomes" id="UP000008837">
    <property type="component" value="Unassembled WGS sequence"/>
</dbReference>
<evidence type="ECO:0000313" key="7">
    <source>
        <dbReference type="Proteomes" id="UP000008837"/>
    </source>
</evidence>
<dbReference type="PANTHER" id="PTHR12570">
    <property type="match status" value="1"/>
</dbReference>
<dbReference type="OrthoDB" id="6428174at2759"/>
<feature type="transmembrane region" description="Helical" evidence="5">
    <location>
        <begin position="249"/>
        <end position="269"/>
    </location>
</feature>
<dbReference type="InterPro" id="IPR037185">
    <property type="entry name" value="EmrE-like"/>
</dbReference>
<sequence length="378" mass="41164">MASSLNQDKWIGFMLAVSSSAAIGTSFIITKKGLMSAAEDSDGLASDRLSYLGNPIWWAGMATMVVGEVANFIAYTFAPPILVTPLGALSVLVGAVLASFVLKERLGRLGILGCALCLIGTIVIVVNAPEDKEIETVDEILSYAMRAPFLTYCVFVAAFSIFLIVRVVPRYGHQTPVIYLSICSLVGSISVMSVKAFGVALRLTFNGHNQLTHLSTYCFGLMVVLCILIQMNYFNRALDQFSTNVVNPIYYVMFTTSTIFASVLLFQGFNTSTAPVISLLGGFLVTFIGVYLLNINQQSDDPSMNLPSSLESGTRANYERLSHSHGAHQEAPDAFIFDQSEHDQDFAPHQQQQSYPLAQFHDKLNANPPELTSSTNHA</sequence>
<protein>
    <recommendedName>
        <fullName evidence="8">Magnesium transporter</fullName>
    </recommendedName>
</protein>
<evidence type="ECO:0000256" key="1">
    <source>
        <dbReference type="ARBA" id="ARBA00004141"/>
    </source>
</evidence>
<organism evidence="6 7">
    <name type="scientific">Malassezia globosa (strain ATCC MYA-4612 / CBS 7966)</name>
    <name type="common">Dandruff-associated fungus</name>
    <dbReference type="NCBI Taxonomy" id="425265"/>
    <lineage>
        <taxon>Eukaryota</taxon>
        <taxon>Fungi</taxon>
        <taxon>Dikarya</taxon>
        <taxon>Basidiomycota</taxon>
        <taxon>Ustilaginomycotina</taxon>
        <taxon>Malasseziomycetes</taxon>
        <taxon>Malasseziales</taxon>
        <taxon>Malasseziaceae</taxon>
        <taxon>Malassezia</taxon>
    </lineage>
</organism>
<evidence type="ECO:0008006" key="8">
    <source>
        <dbReference type="Google" id="ProtNLM"/>
    </source>
</evidence>
<keyword evidence="4 5" id="KW-0472">Membrane</keyword>
<dbReference type="GeneID" id="5853824"/>
<dbReference type="KEGG" id="mgl:MGL_3552"/>
<gene>
    <name evidence="6" type="ORF">MGL_3552</name>
</gene>
<evidence type="ECO:0000256" key="4">
    <source>
        <dbReference type="ARBA" id="ARBA00023136"/>
    </source>
</evidence>
<evidence type="ECO:0000313" key="6">
    <source>
        <dbReference type="EMBL" id="EDP42303.1"/>
    </source>
</evidence>
<dbReference type="EMBL" id="AAYY01000013">
    <property type="protein sequence ID" value="EDP42303.1"/>
    <property type="molecule type" value="Genomic_DNA"/>
</dbReference>
<keyword evidence="7" id="KW-1185">Reference proteome</keyword>
<comment type="caution">
    <text evidence="6">The sequence shown here is derived from an EMBL/GenBank/DDBJ whole genome shotgun (WGS) entry which is preliminary data.</text>
</comment>
<feature type="transmembrane region" description="Helical" evidence="5">
    <location>
        <begin position="149"/>
        <end position="165"/>
    </location>
</feature>
<evidence type="ECO:0000256" key="2">
    <source>
        <dbReference type="ARBA" id="ARBA00022692"/>
    </source>
</evidence>
<keyword evidence="2 5" id="KW-0812">Transmembrane</keyword>
<dbReference type="VEuPathDB" id="FungiDB:MGL_3552"/>
<dbReference type="OMA" id="PMVYISI"/>
<dbReference type="InParanoid" id="A8Q9S6"/>
<proteinExistence type="predicted"/>
<feature type="transmembrane region" description="Helical" evidence="5">
    <location>
        <begin position="177"/>
        <end position="199"/>
    </location>
</feature>
<dbReference type="InterPro" id="IPR008521">
    <property type="entry name" value="Mg_trans_NIPA"/>
</dbReference>
<feature type="transmembrane region" description="Helical" evidence="5">
    <location>
        <begin position="211"/>
        <end position="229"/>
    </location>
</feature>